<keyword evidence="4" id="KW-1185">Reference proteome</keyword>
<keyword evidence="1" id="KW-0732">Signal</keyword>
<evidence type="ECO:0000256" key="1">
    <source>
        <dbReference type="SAM" id="SignalP"/>
    </source>
</evidence>
<feature type="chain" id="PRO_5045578758" evidence="1">
    <location>
        <begin position="23"/>
        <end position="175"/>
    </location>
</feature>
<comment type="caution">
    <text evidence="3">The sequence shown here is derived from an EMBL/GenBank/DDBJ whole genome shotgun (WGS) entry which is preliminary data.</text>
</comment>
<evidence type="ECO:0000313" key="3">
    <source>
        <dbReference type="EMBL" id="NJR78309.1"/>
    </source>
</evidence>
<feature type="domain" description="Ice-binding protein C-terminal" evidence="2">
    <location>
        <begin position="143"/>
        <end position="166"/>
    </location>
</feature>
<feature type="signal peptide" evidence="1">
    <location>
        <begin position="1"/>
        <end position="22"/>
    </location>
</feature>
<dbReference type="InterPro" id="IPR013424">
    <property type="entry name" value="Ice-binding_C"/>
</dbReference>
<dbReference type="RefSeq" id="WP_168133815.1">
    <property type="nucleotide sequence ID" value="NZ_JAAVJH010000003.1"/>
</dbReference>
<reference evidence="3 4" key="1">
    <citation type="submission" date="2020-03" db="EMBL/GenBank/DDBJ databases">
        <authorList>
            <person name="Wang L."/>
            <person name="He N."/>
            <person name="Li Y."/>
            <person name="Fang Y."/>
            <person name="Zhang F."/>
        </authorList>
    </citation>
    <scope>NUCLEOTIDE SEQUENCE [LARGE SCALE GENOMIC DNA]</scope>
    <source>
        <strain evidence="3 4">36D10-4-7</strain>
    </source>
</reference>
<organism evidence="3 4">
    <name type="scientific">Sphingomonas corticis</name>
    <dbReference type="NCBI Taxonomy" id="2722791"/>
    <lineage>
        <taxon>Bacteria</taxon>
        <taxon>Pseudomonadati</taxon>
        <taxon>Pseudomonadota</taxon>
        <taxon>Alphaproteobacteria</taxon>
        <taxon>Sphingomonadales</taxon>
        <taxon>Sphingomonadaceae</taxon>
        <taxon>Sphingomonas</taxon>
    </lineage>
</organism>
<dbReference type="Pfam" id="PF07589">
    <property type="entry name" value="PEP-CTERM"/>
    <property type="match status" value="1"/>
</dbReference>
<name>A0ABX1CLN3_9SPHN</name>
<proteinExistence type="predicted"/>
<evidence type="ECO:0000259" key="2">
    <source>
        <dbReference type="Pfam" id="PF07589"/>
    </source>
</evidence>
<dbReference type="Proteomes" id="UP000732399">
    <property type="component" value="Unassembled WGS sequence"/>
</dbReference>
<evidence type="ECO:0000313" key="4">
    <source>
        <dbReference type="Proteomes" id="UP000732399"/>
    </source>
</evidence>
<sequence>MNRIIAGAAIVAATVIAAPSGAATVAGQLNAQGTADYRFTSAGGNFTVSVASAGANPVHDPSVYIFKDNSSTLSAKTGEFVAYNDDYFSLSSFISVNLAAGNYIMSVGRYYFSEAEARSGMADYGANQTFNLTTSQAVSAAGVPEPATWALMILGFGAVGGAMRRRAAGAAVRFA</sequence>
<dbReference type="NCBIfam" id="TIGR02595">
    <property type="entry name" value="PEP_CTERM"/>
    <property type="match status" value="1"/>
</dbReference>
<accession>A0ABX1CLN3</accession>
<dbReference type="NCBIfam" id="NF035944">
    <property type="entry name" value="PEPxxWA-CTERM"/>
    <property type="match status" value="1"/>
</dbReference>
<gene>
    <name evidence="3" type="ORF">HBH26_06710</name>
</gene>
<dbReference type="EMBL" id="JAAVJH010000003">
    <property type="protein sequence ID" value="NJR78309.1"/>
    <property type="molecule type" value="Genomic_DNA"/>
</dbReference>
<protein>
    <submittedName>
        <fullName evidence="3">PEPxxWA-CTERM sorting domain-containing protein</fullName>
    </submittedName>
</protein>
<dbReference type="NCBIfam" id="NF038127">
    <property type="entry name" value="FDP_fam"/>
    <property type="match status" value="1"/>
</dbReference>